<dbReference type="OrthoDB" id="8376220at2"/>
<keyword evidence="2" id="KW-1185">Reference proteome</keyword>
<dbReference type="EMBL" id="CP032695">
    <property type="protein sequence ID" value="AYG61803.1"/>
    <property type="molecule type" value="Genomic_DNA"/>
</dbReference>
<organism evidence="1 2">
    <name type="scientific">Rhizobium jaguaris</name>
    <dbReference type="NCBI Taxonomy" id="1312183"/>
    <lineage>
        <taxon>Bacteria</taxon>
        <taxon>Pseudomonadati</taxon>
        <taxon>Pseudomonadota</taxon>
        <taxon>Alphaproteobacteria</taxon>
        <taxon>Hyphomicrobiales</taxon>
        <taxon>Rhizobiaceae</taxon>
        <taxon>Rhizobium/Agrobacterium group</taxon>
        <taxon>Rhizobium</taxon>
    </lineage>
</organism>
<evidence type="ECO:0000313" key="2">
    <source>
        <dbReference type="Proteomes" id="UP000282195"/>
    </source>
</evidence>
<accession>A0A387FTQ2</accession>
<name>A0A387FTQ2_9HYPH</name>
<gene>
    <name evidence="1" type="ORF">CCGE525_23290</name>
</gene>
<protein>
    <submittedName>
        <fullName evidence="1">Uncharacterized protein</fullName>
    </submittedName>
</protein>
<dbReference type="AlphaFoldDB" id="A0A387FTQ2"/>
<geneLocation type="plasmid" evidence="2">
    <name>prccge525c</name>
</geneLocation>
<dbReference type="KEGG" id="rjg:CCGE525_23290"/>
<sequence length="96" mass="10996">MFDPLRHNAKRGDVTVYLRALYRLHCEPKKSFGDLAYLIRWLDRQTLPGEAASDWVVMLLKVAESDGRSAYVYDRGGPDQWTVTLTRTNVKTPPIS</sequence>
<evidence type="ECO:0000313" key="1">
    <source>
        <dbReference type="EMBL" id="AYG61803.1"/>
    </source>
</evidence>
<keyword evidence="1" id="KW-0614">Plasmid</keyword>
<dbReference type="Proteomes" id="UP000282195">
    <property type="component" value="Plasmid pRCCGE525c"/>
</dbReference>
<reference evidence="1 2" key="1">
    <citation type="submission" date="2018-10" db="EMBL/GenBank/DDBJ databases">
        <title>Rhizobium etli, R. leguminosarum and a new Rhizobium genospecies from Phaseolus dumosus.</title>
        <authorList>
            <person name="Ramirez-Puebla S.T."/>
            <person name="Rogel-Hernandez M.A."/>
            <person name="Guerrero G."/>
            <person name="Ormeno-Orrillo E."/>
            <person name="Martinez-Romero J.C."/>
            <person name="Negrete-Yankelevich S."/>
            <person name="Martinez-Romero E."/>
        </authorList>
    </citation>
    <scope>NUCLEOTIDE SEQUENCE [LARGE SCALE GENOMIC DNA]</scope>
    <source>
        <strain evidence="1 2">CCGE525</strain>
        <plasmid evidence="2">prccge525c</plasmid>
    </source>
</reference>
<proteinExistence type="predicted"/>